<evidence type="ECO:0000256" key="3">
    <source>
        <dbReference type="ARBA" id="ARBA00023125"/>
    </source>
</evidence>
<keyword evidence="7" id="KW-1185">Reference proteome</keyword>
<organism evidence="6 7">
    <name type="scientific">Duganella aceris</name>
    <dbReference type="NCBI Taxonomy" id="2703883"/>
    <lineage>
        <taxon>Bacteria</taxon>
        <taxon>Pseudomonadati</taxon>
        <taxon>Pseudomonadota</taxon>
        <taxon>Betaproteobacteria</taxon>
        <taxon>Burkholderiales</taxon>
        <taxon>Oxalobacteraceae</taxon>
        <taxon>Telluria group</taxon>
        <taxon>Duganella</taxon>
    </lineage>
</organism>
<dbReference type="SUPFAM" id="SSF46785">
    <property type="entry name" value="Winged helix' DNA-binding domain"/>
    <property type="match status" value="1"/>
</dbReference>
<evidence type="ECO:0000256" key="2">
    <source>
        <dbReference type="ARBA" id="ARBA00023015"/>
    </source>
</evidence>
<gene>
    <name evidence="6" type="ORF">GW587_24075</name>
</gene>
<dbReference type="Gene3D" id="1.10.10.10">
    <property type="entry name" value="Winged helix-like DNA-binding domain superfamily/Winged helix DNA-binding domain"/>
    <property type="match status" value="1"/>
</dbReference>
<dbReference type="InterPro" id="IPR036388">
    <property type="entry name" value="WH-like_DNA-bd_sf"/>
</dbReference>
<comment type="caution">
    <text evidence="6">The sequence shown here is derived from an EMBL/GenBank/DDBJ whole genome shotgun (WGS) entry which is preliminary data.</text>
</comment>
<comment type="similarity">
    <text evidence="1">Belongs to the LysR transcriptional regulatory family.</text>
</comment>
<dbReference type="Proteomes" id="UP000666369">
    <property type="component" value="Unassembled WGS sequence"/>
</dbReference>
<keyword evidence="4" id="KW-0804">Transcription</keyword>
<dbReference type="PANTHER" id="PTHR30126">
    <property type="entry name" value="HTH-TYPE TRANSCRIPTIONAL REGULATOR"/>
    <property type="match status" value="1"/>
</dbReference>
<dbReference type="Gene3D" id="3.40.190.290">
    <property type="match status" value="1"/>
</dbReference>
<keyword evidence="2" id="KW-0805">Transcription regulation</keyword>
<accession>A0ABX0FS69</accession>
<dbReference type="PANTHER" id="PTHR30126:SF4">
    <property type="entry name" value="LYSR FAMILY TRANSCRIPTIONAL REGULATOR"/>
    <property type="match status" value="1"/>
</dbReference>
<dbReference type="SUPFAM" id="SSF53850">
    <property type="entry name" value="Periplasmic binding protein-like II"/>
    <property type="match status" value="1"/>
</dbReference>
<evidence type="ECO:0000256" key="1">
    <source>
        <dbReference type="ARBA" id="ARBA00009437"/>
    </source>
</evidence>
<protein>
    <submittedName>
        <fullName evidence="6">LysR family transcriptional regulator</fullName>
    </submittedName>
</protein>
<dbReference type="InterPro" id="IPR000847">
    <property type="entry name" value="LysR_HTH_N"/>
</dbReference>
<dbReference type="InterPro" id="IPR005119">
    <property type="entry name" value="LysR_subst-bd"/>
</dbReference>
<feature type="domain" description="HTH lysR-type" evidence="5">
    <location>
        <begin position="2"/>
        <end position="59"/>
    </location>
</feature>
<dbReference type="EMBL" id="JAADJT010000012">
    <property type="protein sequence ID" value="NGZ87323.1"/>
    <property type="molecule type" value="Genomic_DNA"/>
</dbReference>
<dbReference type="Pfam" id="PF03466">
    <property type="entry name" value="LysR_substrate"/>
    <property type="match status" value="1"/>
</dbReference>
<evidence type="ECO:0000313" key="7">
    <source>
        <dbReference type="Proteomes" id="UP000666369"/>
    </source>
</evidence>
<proteinExistence type="inferred from homology"/>
<dbReference type="InterPro" id="IPR036390">
    <property type="entry name" value="WH_DNA-bd_sf"/>
</dbReference>
<reference evidence="7" key="1">
    <citation type="submission" date="2023-07" db="EMBL/GenBank/DDBJ databases">
        <title>Duganella aceri sp. nov., isolated from tree sap.</title>
        <authorList>
            <person name="Kim I.S."/>
        </authorList>
    </citation>
    <scope>NUCLEOTIDE SEQUENCE [LARGE SCALE GENOMIC DNA]</scope>
    <source>
        <strain evidence="7">SAP-35</strain>
    </source>
</reference>
<name>A0ABX0FS69_9BURK</name>
<dbReference type="PROSITE" id="PS50931">
    <property type="entry name" value="HTH_LYSR"/>
    <property type="match status" value="1"/>
</dbReference>
<evidence type="ECO:0000313" key="6">
    <source>
        <dbReference type="EMBL" id="NGZ87323.1"/>
    </source>
</evidence>
<sequence>MLSEEELALIDAIRKCGSLSRAAAKLGKAPSTISYAARQLEERFDALLFDRRRYRLELTPAGCLLADEGARVRQEACRITQRVKQIASGWEERLWIVSDEIFDFELLSPLIADFDRLQSGVDLRFTTEVLGGNWEALRDGRASVIIGATNEPPGMSDLRWFELGRMDWVFAVAPSHALARVQGPLARDAIQAHRAVVVADSSRETQGRGYGMLNGQRTLAVPGMRAKIHAQCLGLGVGWVPRKRVATLLQRGDLVEKQTVDPREPNVLYVAWRGDREGRALSWWLERLRDGKLASALLDGRDVCVID</sequence>
<dbReference type="Pfam" id="PF00126">
    <property type="entry name" value="HTH_1"/>
    <property type="match status" value="1"/>
</dbReference>
<evidence type="ECO:0000259" key="5">
    <source>
        <dbReference type="PROSITE" id="PS50931"/>
    </source>
</evidence>
<dbReference type="RefSeq" id="WP_166107406.1">
    <property type="nucleotide sequence ID" value="NZ_JAADJT010000012.1"/>
</dbReference>
<keyword evidence="3" id="KW-0238">DNA-binding</keyword>
<evidence type="ECO:0000256" key="4">
    <source>
        <dbReference type="ARBA" id="ARBA00023163"/>
    </source>
</evidence>